<proteinExistence type="predicted"/>
<dbReference type="Proteomes" id="UP000054821">
    <property type="component" value="Unassembled WGS sequence"/>
</dbReference>
<dbReference type="InterPro" id="IPR053137">
    <property type="entry name" value="NLR-like"/>
</dbReference>
<evidence type="ECO:0000259" key="1">
    <source>
        <dbReference type="Pfam" id="PF01048"/>
    </source>
</evidence>
<sequence>MASNETFTVGWICAIQQVYEAACAMLDEDLAGPELAEQNDSNTYFFGRIGKHRIVISCLPSGQRGTTPATRLAKDMMRSFPQLRFLLMVGTAGGVPIKGRDIRLGDVVVSEPNADSGGVFQHDSGYQDRGLDRAGHLNSPPAVLLSALPEVKRRHNNPARYGGIDQHLKLLSEDSRFQRPENDYLFKDDSYHAVSEKNCSQCKMKDLDVRQPRNLKRDVDVFYGTVASGNTVMKDSKENYVSYGEMEGRYVLCFEMESAGLMNDFPCIAIRGISNYADCHKTDEWEYYASATAAAYAKELLLVVKPIKAKPLFTDSMIAEIAASIRHRIDSGIILDEAALVELLQQPRATEMLCHKESSEHEGSETAVGSINSFDSTTPTVILVKQLK</sequence>
<organism evidence="2 3">
    <name type="scientific">Trichoderma gamsii</name>
    <dbReference type="NCBI Taxonomy" id="398673"/>
    <lineage>
        <taxon>Eukaryota</taxon>
        <taxon>Fungi</taxon>
        <taxon>Dikarya</taxon>
        <taxon>Ascomycota</taxon>
        <taxon>Pezizomycotina</taxon>
        <taxon>Sordariomycetes</taxon>
        <taxon>Hypocreomycetidae</taxon>
        <taxon>Hypocreales</taxon>
        <taxon>Hypocreaceae</taxon>
        <taxon>Trichoderma</taxon>
    </lineage>
</organism>
<comment type="caution">
    <text evidence="2">The sequence shown here is derived from an EMBL/GenBank/DDBJ whole genome shotgun (WGS) entry which is preliminary data.</text>
</comment>
<dbReference type="STRING" id="398673.A0A2P4ZF87"/>
<dbReference type="AlphaFoldDB" id="A0A2P4ZF87"/>
<protein>
    <recommendedName>
        <fullName evidence="1">Nucleoside phosphorylase domain-containing protein</fullName>
    </recommendedName>
</protein>
<dbReference type="SUPFAM" id="SSF53167">
    <property type="entry name" value="Purine and uridine phosphorylases"/>
    <property type="match status" value="1"/>
</dbReference>
<dbReference type="InterPro" id="IPR000845">
    <property type="entry name" value="Nucleoside_phosphorylase_d"/>
</dbReference>
<dbReference type="EMBL" id="JPDN02000033">
    <property type="protein sequence ID" value="PON22956.1"/>
    <property type="molecule type" value="Genomic_DNA"/>
</dbReference>
<dbReference type="RefSeq" id="XP_018657472.1">
    <property type="nucleotide sequence ID" value="XM_018809308.1"/>
</dbReference>
<feature type="domain" description="Nucleoside phosphorylase" evidence="1">
    <location>
        <begin position="9"/>
        <end position="287"/>
    </location>
</feature>
<gene>
    <name evidence="2" type="ORF">TGAM01_v208211</name>
</gene>
<dbReference type="InterPro" id="IPR035994">
    <property type="entry name" value="Nucleoside_phosphorylase_sf"/>
</dbReference>
<accession>A0A2P4ZF87</accession>
<dbReference type="GO" id="GO:0003824">
    <property type="term" value="F:catalytic activity"/>
    <property type="evidence" value="ECO:0007669"/>
    <property type="project" value="InterPro"/>
</dbReference>
<dbReference type="GeneID" id="29989391"/>
<dbReference type="PANTHER" id="PTHR46082">
    <property type="entry name" value="ATP/GTP-BINDING PROTEIN-RELATED"/>
    <property type="match status" value="1"/>
</dbReference>
<evidence type="ECO:0000313" key="2">
    <source>
        <dbReference type="EMBL" id="PON22956.1"/>
    </source>
</evidence>
<evidence type="ECO:0000313" key="3">
    <source>
        <dbReference type="Proteomes" id="UP000054821"/>
    </source>
</evidence>
<dbReference type="GO" id="GO:0009116">
    <property type="term" value="P:nucleoside metabolic process"/>
    <property type="evidence" value="ECO:0007669"/>
    <property type="project" value="InterPro"/>
</dbReference>
<dbReference type="Gene3D" id="3.40.50.1580">
    <property type="entry name" value="Nucleoside phosphorylase domain"/>
    <property type="match status" value="1"/>
</dbReference>
<dbReference type="Pfam" id="PF01048">
    <property type="entry name" value="PNP_UDP_1"/>
    <property type="match status" value="1"/>
</dbReference>
<name>A0A2P4ZF87_9HYPO</name>
<keyword evidence="3" id="KW-1185">Reference proteome</keyword>
<dbReference type="PANTHER" id="PTHR46082:SF11">
    <property type="entry name" value="AAA+ ATPASE DOMAIN-CONTAINING PROTEIN-RELATED"/>
    <property type="match status" value="1"/>
</dbReference>
<reference evidence="2 3" key="1">
    <citation type="journal article" date="2016" name="Genome Announc.">
        <title>Draft Whole-Genome Sequence of Trichoderma gamsii T6085, a Promising Biocontrol Agent of Fusarium Head Blight on Wheat.</title>
        <authorList>
            <person name="Baroncelli R."/>
            <person name="Zapparata A."/>
            <person name="Piaggeschi G."/>
            <person name="Sarrocco S."/>
            <person name="Vannacci G."/>
        </authorList>
    </citation>
    <scope>NUCLEOTIDE SEQUENCE [LARGE SCALE GENOMIC DNA]</scope>
    <source>
        <strain evidence="2 3">T6085</strain>
    </source>
</reference>